<organism evidence="10 11">
    <name type="scientific">Methanolobus profundi</name>
    <dbReference type="NCBI Taxonomy" id="487685"/>
    <lineage>
        <taxon>Archaea</taxon>
        <taxon>Methanobacteriati</taxon>
        <taxon>Methanobacteriota</taxon>
        <taxon>Stenosarchaea group</taxon>
        <taxon>Methanomicrobia</taxon>
        <taxon>Methanosarcinales</taxon>
        <taxon>Methanosarcinaceae</taxon>
        <taxon>Methanolobus</taxon>
    </lineage>
</organism>
<dbReference type="InterPro" id="IPR006667">
    <property type="entry name" value="SLC41_membr_dom"/>
</dbReference>
<evidence type="ECO:0000256" key="6">
    <source>
        <dbReference type="ARBA" id="ARBA00022989"/>
    </source>
</evidence>
<gene>
    <name evidence="10" type="ORF">SAMN04488696_0596</name>
</gene>
<dbReference type="Proteomes" id="UP000198535">
    <property type="component" value="Unassembled WGS sequence"/>
</dbReference>
<dbReference type="GO" id="GO:0008324">
    <property type="term" value="F:monoatomic cation transmembrane transporter activity"/>
    <property type="evidence" value="ECO:0007669"/>
    <property type="project" value="InterPro"/>
</dbReference>
<accession>A0A1I4PDQ7</accession>
<evidence type="ECO:0000256" key="1">
    <source>
        <dbReference type="ARBA" id="ARBA00004141"/>
    </source>
</evidence>
<evidence type="ECO:0000313" key="10">
    <source>
        <dbReference type="EMBL" id="SFM25914.1"/>
    </source>
</evidence>
<dbReference type="EMBL" id="FOUJ01000001">
    <property type="protein sequence ID" value="SFM25914.1"/>
    <property type="molecule type" value="Genomic_DNA"/>
</dbReference>
<keyword evidence="7 8" id="KW-0472">Membrane</keyword>
<dbReference type="Gene3D" id="1.10.357.20">
    <property type="entry name" value="SLC41 divalent cation transporters, integral membrane domain"/>
    <property type="match status" value="1"/>
</dbReference>
<keyword evidence="4 8" id="KW-0812">Transmembrane</keyword>
<dbReference type="GO" id="GO:0016020">
    <property type="term" value="C:membrane"/>
    <property type="evidence" value="ECO:0007669"/>
    <property type="project" value="UniProtKB-SubCell"/>
</dbReference>
<keyword evidence="5" id="KW-0460">Magnesium</keyword>
<dbReference type="AlphaFoldDB" id="A0A1I4PDQ7"/>
<protein>
    <submittedName>
        <fullName evidence="10">MgtE-like transporter</fullName>
    </submittedName>
</protein>
<feature type="transmembrane region" description="Helical" evidence="8">
    <location>
        <begin position="12"/>
        <end position="31"/>
    </location>
</feature>
<name>A0A1I4PDQ7_9EURY</name>
<sequence>MSYYTVRGIVNRGFPILLVTSIIGIFSGQILNIEIEKLVSMPIILVLIPALIKIGGDTGSMLGARLSSSFHMGLGSHLHRNPVVRNSVYAALIVGLTACMFVAITVWITGIIFDMGIPFFKLFALCMIAGSFELMVVFSATIAIAFASHRFGVDPDDTVIPLIATFGDLIGVSGIFMTMHLLNLV</sequence>
<evidence type="ECO:0000256" key="3">
    <source>
        <dbReference type="ARBA" id="ARBA00022448"/>
    </source>
</evidence>
<keyword evidence="3" id="KW-0813">Transport</keyword>
<dbReference type="Pfam" id="PF01769">
    <property type="entry name" value="MgtE"/>
    <property type="match status" value="1"/>
</dbReference>
<keyword evidence="6 8" id="KW-1133">Transmembrane helix</keyword>
<feature type="domain" description="SLC41A/MgtE integral membrane" evidence="9">
    <location>
        <begin position="48"/>
        <end position="177"/>
    </location>
</feature>
<evidence type="ECO:0000256" key="7">
    <source>
        <dbReference type="ARBA" id="ARBA00023136"/>
    </source>
</evidence>
<evidence type="ECO:0000256" key="8">
    <source>
        <dbReference type="SAM" id="Phobius"/>
    </source>
</evidence>
<evidence type="ECO:0000256" key="4">
    <source>
        <dbReference type="ARBA" id="ARBA00022692"/>
    </source>
</evidence>
<evidence type="ECO:0000313" key="11">
    <source>
        <dbReference type="Proteomes" id="UP000198535"/>
    </source>
</evidence>
<dbReference type="STRING" id="487685.SAMN04488696_0596"/>
<keyword evidence="11" id="KW-1185">Reference proteome</keyword>
<feature type="transmembrane region" description="Helical" evidence="8">
    <location>
        <begin position="88"/>
        <end position="110"/>
    </location>
</feature>
<dbReference type="RefSeq" id="WP_177187939.1">
    <property type="nucleotide sequence ID" value="NZ_FOUJ01000001.1"/>
</dbReference>
<comment type="subcellular location">
    <subcellularLocation>
        <location evidence="1">Membrane</location>
        <topology evidence="1">Multi-pass membrane protein</topology>
    </subcellularLocation>
</comment>
<reference evidence="11" key="1">
    <citation type="submission" date="2016-10" db="EMBL/GenBank/DDBJ databases">
        <authorList>
            <person name="Varghese N."/>
            <person name="Submissions S."/>
        </authorList>
    </citation>
    <scope>NUCLEOTIDE SEQUENCE [LARGE SCALE GENOMIC DNA]</scope>
    <source>
        <strain evidence="11">Mob M</strain>
    </source>
</reference>
<dbReference type="OrthoDB" id="203810at2157"/>
<evidence type="ECO:0000256" key="5">
    <source>
        <dbReference type="ARBA" id="ARBA00022842"/>
    </source>
</evidence>
<comment type="similarity">
    <text evidence="2">Belongs to the SLC41A transporter family.</text>
</comment>
<proteinExistence type="inferred from homology"/>
<dbReference type="SUPFAM" id="SSF161093">
    <property type="entry name" value="MgtE membrane domain-like"/>
    <property type="match status" value="1"/>
</dbReference>
<evidence type="ECO:0000259" key="9">
    <source>
        <dbReference type="Pfam" id="PF01769"/>
    </source>
</evidence>
<feature type="transmembrane region" description="Helical" evidence="8">
    <location>
        <begin position="159"/>
        <end position="182"/>
    </location>
</feature>
<dbReference type="InterPro" id="IPR036739">
    <property type="entry name" value="SLC41_membr_dom_sf"/>
</dbReference>
<feature type="transmembrane region" description="Helical" evidence="8">
    <location>
        <begin position="122"/>
        <end position="147"/>
    </location>
</feature>
<evidence type="ECO:0000256" key="2">
    <source>
        <dbReference type="ARBA" id="ARBA00009749"/>
    </source>
</evidence>